<dbReference type="Proteomes" id="UP000076532">
    <property type="component" value="Unassembled WGS sequence"/>
</dbReference>
<protein>
    <submittedName>
        <fullName evidence="1">Uncharacterized protein</fullName>
    </submittedName>
</protein>
<name>A0A166J2X5_9AGAM</name>
<evidence type="ECO:0000313" key="2">
    <source>
        <dbReference type="Proteomes" id="UP000076532"/>
    </source>
</evidence>
<gene>
    <name evidence="1" type="ORF">FIBSPDRAFT_861666</name>
</gene>
<feature type="non-terminal residue" evidence="1">
    <location>
        <position position="1"/>
    </location>
</feature>
<reference evidence="1 2" key="1">
    <citation type="journal article" date="2016" name="Mol. Biol. Evol.">
        <title>Comparative Genomics of Early-Diverging Mushroom-Forming Fungi Provides Insights into the Origins of Lignocellulose Decay Capabilities.</title>
        <authorList>
            <person name="Nagy L.G."/>
            <person name="Riley R."/>
            <person name="Tritt A."/>
            <person name="Adam C."/>
            <person name="Daum C."/>
            <person name="Floudas D."/>
            <person name="Sun H."/>
            <person name="Yadav J.S."/>
            <person name="Pangilinan J."/>
            <person name="Larsson K.H."/>
            <person name="Matsuura K."/>
            <person name="Barry K."/>
            <person name="Labutti K."/>
            <person name="Kuo R."/>
            <person name="Ohm R.A."/>
            <person name="Bhattacharya S.S."/>
            <person name="Shirouzu T."/>
            <person name="Yoshinaga Y."/>
            <person name="Martin F.M."/>
            <person name="Grigoriev I.V."/>
            <person name="Hibbett D.S."/>
        </authorList>
    </citation>
    <scope>NUCLEOTIDE SEQUENCE [LARGE SCALE GENOMIC DNA]</scope>
    <source>
        <strain evidence="1 2">CBS 109695</strain>
    </source>
</reference>
<evidence type="ECO:0000313" key="1">
    <source>
        <dbReference type="EMBL" id="KZP20432.1"/>
    </source>
</evidence>
<dbReference type="AlphaFoldDB" id="A0A166J2X5"/>
<organism evidence="1 2">
    <name type="scientific">Athelia psychrophila</name>
    <dbReference type="NCBI Taxonomy" id="1759441"/>
    <lineage>
        <taxon>Eukaryota</taxon>
        <taxon>Fungi</taxon>
        <taxon>Dikarya</taxon>
        <taxon>Basidiomycota</taxon>
        <taxon>Agaricomycotina</taxon>
        <taxon>Agaricomycetes</taxon>
        <taxon>Agaricomycetidae</taxon>
        <taxon>Atheliales</taxon>
        <taxon>Atheliaceae</taxon>
        <taxon>Athelia</taxon>
    </lineage>
</organism>
<accession>A0A166J2X5</accession>
<keyword evidence="2" id="KW-1185">Reference proteome</keyword>
<sequence>RTQLPSLRRLIQSQSLFPIASADATLLPSAYPTSSVLFQRRMRPARIPCIEVLRSYACASPQVARLRTM</sequence>
<proteinExistence type="predicted"/>
<dbReference type="EMBL" id="KV417555">
    <property type="protein sequence ID" value="KZP20432.1"/>
    <property type="molecule type" value="Genomic_DNA"/>
</dbReference>